<reference evidence="1" key="1">
    <citation type="submission" date="2021-02" db="EMBL/GenBank/DDBJ databases">
        <authorList>
            <person name="Dougan E. K."/>
            <person name="Rhodes N."/>
            <person name="Thang M."/>
            <person name="Chan C."/>
        </authorList>
    </citation>
    <scope>NUCLEOTIDE SEQUENCE</scope>
</reference>
<dbReference type="EMBL" id="CAJNIZ010029513">
    <property type="protein sequence ID" value="CAE7516561.1"/>
    <property type="molecule type" value="Genomic_DNA"/>
</dbReference>
<comment type="caution">
    <text evidence="1">The sequence shown here is derived from an EMBL/GenBank/DDBJ whole genome shotgun (WGS) entry which is preliminary data.</text>
</comment>
<organism evidence="1 2">
    <name type="scientific">Symbiodinium pilosum</name>
    <name type="common">Dinoflagellate</name>
    <dbReference type="NCBI Taxonomy" id="2952"/>
    <lineage>
        <taxon>Eukaryota</taxon>
        <taxon>Sar</taxon>
        <taxon>Alveolata</taxon>
        <taxon>Dinophyceae</taxon>
        <taxon>Suessiales</taxon>
        <taxon>Symbiodiniaceae</taxon>
        <taxon>Symbiodinium</taxon>
    </lineage>
</organism>
<gene>
    <name evidence="1" type="primary">NRT2.5</name>
    <name evidence="1" type="ORF">SPIL2461_LOCUS13488</name>
</gene>
<dbReference type="Proteomes" id="UP000649617">
    <property type="component" value="Unassembled WGS sequence"/>
</dbReference>
<sequence>MSRLCRPCARARCRHCGVNVGFFGLHGFGWSLKKHESRCAGISAEIETGTPQPMGAVGPLDATKRWASRVDVMADVTELSVEALLQFLHIPKDELEKLIEADVEAANEVMSLGLISWRPGCGDNTPLHLALGTGPGNAGQIAIKARPPGLRVRSLKPQPMMTEVLGIDLLANQLPDRADTDSLVEFGEDFRDVAVKRCIKLQHLALRLTANVMAGRGGG</sequence>
<dbReference type="AlphaFoldDB" id="A0A812TBW8"/>
<accession>A0A812TBW8</accession>
<dbReference type="OrthoDB" id="423272at2759"/>
<keyword evidence="2" id="KW-1185">Reference proteome</keyword>
<evidence type="ECO:0000313" key="1">
    <source>
        <dbReference type="EMBL" id="CAE7516561.1"/>
    </source>
</evidence>
<proteinExistence type="predicted"/>
<protein>
    <submittedName>
        <fullName evidence="1">NRT2.5 protein</fullName>
    </submittedName>
</protein>
<evidence type="ECO:0000313" key="2">
    <source>
        <dbReference type="Proteomes" id="UP000649617"/>
    </source>
</evidence>
<name>A0A812TBW8_SYMPI</name>